<evidence type="ECO:0000256" key="1">
    <source>
        <dbReference type="ARBA" id="ARBA00022748"/>
    </source>
</evidence>
<keyword evidence="2" id="KW-0472">Membrane</keyword>
<sequence>MSNPWILYAVCAVMLIIALAALLPTIFRAKEAETEDVRNARAESFVSEALRAEKAQLDSDYADGRLDQAHYDAMLADLRRRILEEQKPALNDEEKKLERAPLKATRGELAAIVIALVTFVSVGSYWFLGSPEMLELAQAQKVLQGTASAESIETYLEKAPKDGRAWVLLAHRKIDEGDFRTASRAYKAARDSSEKIARDPDVMLEYGAAVLTAKETELYADAYKALNEALVMKAGDPRAEQLALMGAVAIEDWSGAASLVRNMIQKMPPDSPDYMQAEQTLRMLESRAQRKAETKAKP</sequence>
<protein>
    <submittedName>
        <fullName evidence="3">C-type cytochrome biogenesis protein CcmI</fullName>
    </submittedName>
</protein>
<evidence type="ECO:0000313" key="4">
    <source>
        <dbReference type="Proteomes" id="UP000469462"/>
    </source>
</evidence>
<dbReference type="SUPFAM" id="SSF48452">
    <property type="entry name" value="TPR-like"/>
    <property type="match status" value="1"/>
</dbReference>
<dbReference type="RefSeq" id="WP_139688866.1">
    <property type="nucleotide sequence ID" value="NZ_WEHW01000005.1"/>
</dbReference>
<gene>
    <name evidence="3" type="primary">ccmI</name>
    <name evidence="3" type="ORF">GBM96_02730</name>
</gene>
<organism evidence="3 4">
    <name type="scientific">Sutterella seckii</name>
    <dbReference type="NCBI Taxonomy" id="1944635"/>
    <lineage>
        <taxon>Bacteria</taxon>
        <taxon>Pseudomonadati</taxon>
        <taxon>Pseudomonadota</taxon>
        <taxon>Betaproteobacteria</taxon>
        <taxon>Burkholderiales</taxon>
        <taxon>Sutterellaceae</taxon>
        <taxon>Sutterella</taxon>
    </lineage>
</organism>
<dbReference type="InterPro" id="IPR011990">
    <property type="entry name" value="TPR-like_helical_dom_sf"/>
</dbReference>
<dbReference type="Proteomes" id="UP000469462">
    <property type="component" value="Unassembled WGS sequence"/>
</dbReference>
<accession>A0AAI9SED2</accession>
<dbReference type="InterPro" id="IPR017560">
    <property type="entry name" value="Cyt_c_biogenesis_CcmI"/>
</dbReference>
<dbReference type="EMBL" id="WEHW01000005">
    <property type="protein sequence ID" value="KAB7652212.1"/>
    <property type="molecule type" value="Genomic_DNA"/>
</dbReference>
<keyword evidence="4" id="KW-1185">Reference proteome</keyword>
<dbReference type="Gene3D" id="1.25.40.10">
    <property type="entry name" value="Tetratricopeptide repeat domain"/>
    <property type="match status" value="1"/>
</dbReference>
<feature type="transmembrane region" description="Helical" evidence="2">
    <location>
        <begin position="109"/>
        <end position="128"/>
    </location>
</feature>
<name>A0AAI9SED2_9BURK</name>
<comment type="caution">
    <text evidence="3">The sequence shown here is derived from an EMBL/GenBank/DDBJ whole genome shotgun (WGS) entry which is preliminary data.</text>
</comment>
<dbReference type="NCBIfam" id="TIGR03142">
    <property type="entry name" value="cytochro_ccmI"/>
    <property type="match status" value="1"/>
</dbReference>
<feature type="transmembrane region" description="Helical" evidence="2">
    <location>
        <begin position="6"/>
        <end position="27"/>
    </location>
</feature>
<dbReference type="AlphaFoldDB" id="A0AAI9SED2"/>
<keyword evidence="2" id="KW-0812">Transmembrane</keyword>
<dbReference type="GO" id="GO:0017004">
    <property type="term" value="P:cytochrome complex assembly"/>
    <property type="evidence" value="ECO:0007669"/>
    <property type="project" value="UniProtKB-KW"/>
</dbReference>
<reference evidence="3 4" key="1">
    <citation type="submission" date="2019-10" db="EMBL/GenBank/DDBJ databases">
        <title>Genome diversity of Sutterella seckii.</title>
        <authorList>
            <person name="Chaplin A.V."/>
            <person name="Sokolova S.R."/>
            <person name="Mosin K.A."/>
            <person name="Ivanova E.L."/>
            <person name="Kochetkova T.O."/>
            <person name="Goltsov A.Y."/>
            <person name="Trofimov D.Y."/>
            <person name="Efimov B.A."/>
        </authorList>
    </citation>
    <scope>NUCLEOTIDE SEQUENCE [LARGE SCALE GENOMIC DNA]</scope>
    <source>
        <strain evidence="3 4">ASD3426</strain>
    </source>
</reference>
<keyword evidence="2" id="KW-1133">Transmembrane helix</keyword>
<evidence type="ECO:0000313" key="3">
    <source>
        <dbReference type="EMBL" id="KAB7652212.1"/>
    </source>
</evidence>
<evidence type="ECO:0000256" key="2">
    <source>
        <dbReference type="SAM" id="Phobius"/>
    </source>
</evidence>
<proteinExistence type="predicted"/>
<keyword evidence="1" id="KW-0201">Cytochrome c-type biogenesis</keyword>